<name>A0A0E9XCQ9_ANGAN</name>
<proteinExistence type="predicted"/>
<accession>A0A0E9XCQ9</accession>
<evidence type="ECO:0000313" key="1">
    <source>
        <dbReference type="EMBL" id="JAI00533.1"/>
    </source>
</evidence>
<dbReference type="EMBL" id="GBXM01008045">
    <property type="protein sequence ID" value="JAI00533.1"/>
    <property type="molecule type" value="Transcribed_RNA"/>
</dbReference>
<sequence length="17" mass="1927">MILESCCRTLSADISER</sequence>
<organism evidence="1">
    <name type="scientific">Anguilla anguilla</name>
    <name type="common">European freshwater eel</name>
    <name type="synonym">Muraena anguilla</name>
    <dbReference type="NCBI Taxonomy" id="7936"/>
    <lineage>
        <taxon>Eukaryota</taxon>
        <taxon>Metazoa</taxon>
        <taxon>Chordata</taxon>
        <taxon>Craniata</taxon>
        <taxon>Vertebrata</taxon>
        <taxon>Euteleostomi</taxon>
        <taxon>Actinopterygii</taxon>
        <taxon>Neopterygii</taxon>
        <taxon>Teleostei</taxon>
        <taxon>Anguilliformes</taxon>
        <taxon>Anguillidae</taxon>
        <taxon>Anguilla</taxon>
    </lineage>
</organism>
<protein>
    <submittedName>
        <fullName evidence="1">Uncharacterized protein</fullName>
    </submittedName>
</protein>
<reference evidence="1" key="1">
    <citation type="submission" date="2014-11" db="EMBL/GenBank/DDBJ databases">
        <authorList>
            <person name="Amaro Gonzalez C."/>
        </authorList>
    </citation>
    <scope>NUCLEOTIDE SEQUENCE</scope>
</reference>
<reference evidence="1" key="2">
    <citation type="journal article" date="2015" name="Fish Shellfish Immunol.">
        <title>Early steps in the European eel (Anguilla anguilla)-Vibrio vulnificus interaction in the gills: Role of the RtxA13 toxin.</title>
        <authorList>
            <person name="Callol A."/>
            <person name="Pajuelo D."/>
            <person name="Ebbesson L."/>
            <person name="Teles M."/>
            <person name="MacKenzie S."/>
            <person name="Amaro C."/>
        </authorList>
    </citation>
    <scope>NUCLEOTIDE SEQUENCE</scope>
</reference>
<dbReference type="AlphaFoldDB" id="A0A0E9XCQ9"/>